<reference evidence="10" key="2">
    <citation type="submission" date="2024-06" db="EMBL/GenBank/DDBJ databases">
        <authorList>
            <person name="Plum-Jensen L.E."/>
            <person name="Schramm A."/>
            <person name="Marshall I.P.G."/>
        </authorList>
    </citation>
    <scope>NUCLEOTIDE SEQUENCE</scope>
    <source>
        <strain evidence="10">Rat1</strain>
    </source>
</reference>
<dbReference type="GO" id="GO:0090729">
    <property type="term" value="F:toxin activity"/>
    <property type="evidence" value="ECO:0007669"/>
    <property type="project" value="UniProtKB-KW"/>
</dbReference>
<dbReference type="Gene3D" id="3.40.50.1010">
    <property type="entry name" value="5'-nuclease"/>
    <property type="match status" value="1"/>
</dbReference>
<evidence type="ECO:0000256" key="7">
    <source>
        <dbReference type="ARBA" id="ARBA00038093"/>
    </source>
</evidence>
<feature type="binding site" evidence="8">
    <location>
        <position position="5"/>
    </location>
    <ligand>
        <name>Mg(2+)</name>
        <dbReference type="ChEBI" id="CHEBI:18420"/>
    </ligand>
</feature>
<evidence type="ECO:0000256" key="4">
    <source>
        <dbReference type="ARBA" id="ARBA00022723"/>
    </source>
</evidence>
<reference evidence="10" key="1">
    <citation type="journal article" date="2024" name="Syst. Appl. Microbiol.">
        <title>First single-strain enrichments of Electrothrix cable bacteria, description of E. aestuarii sp. nov. and E. rattekaaiensis sp. nov., and proposal of a cable bacteria taxonomy following the rules of the SeqCode.</title>
        <authorList>
            <person name="Plum-Jensen L.E."/>
            <person name="Schramm A."/>
            <person name="Marshall I.P.G."/>
        </authorList>
    </citation>
    <scope>NUCLEOTIDE SEQUENCE</scope>
    <source>
        <strain evidence="10">Rat1</strain>
    </source>
</reference>
<dbReference type="SUPFAM" id="SSF88723">
    <property type="entry name" value="PIN domain-like"/>
    <property type="match status" value="1"/>
</dbReference>
<dbReference type="GO" id="GO:0016787">
    <property type="term" value="F:hydrolase activity"/>
    <property type="evidence" value="ECO:0007669"/>
    <property type="project" value="UniProtKB-KW"/>
</dbReference>
<dbReference type="InterPro" id="IPR029060">
    <property type="entry name" value="PIN-like_dom_sf"/>
</dbReference>
<keyword evidence="6 8" id="KW-0460">Magnesium</keyword>
<dbReference type="PANTHER" id="PTHR33653:SF1">
    <property type="entry name" value="RIBONUCLEASE VAPC2"/>
    <property type="match status" value="1"/>
</dbReference>
<dbReference type="GO" id="GO:0000287">
    <property type="term" value="F:magnesium ion binding"/>
    <property type="evidence" value="ECO:0007669"/>
    <property type="project" value="UniProtKB-UniRule"/>
</dbReference>
<comment type="function">
    <text evidence="8">Toxic component of a toxin-antitoxin (TA) system. An RNase.</text>
</comment>
<name>A0AAU8LZD9_9BACT</name>
<dbReference type="InterPro" id="IPR002716">
    <property type="entry name" value="PIN_dom"/>
</dbReference>
<proteinExistence type="inferred from homology"/>
<evidence type="ECO:0000256" key="8">
    <source>
        <dbReference type="HAMAP-Rule" id="MF_00265"/>
    </source>
</evidence>
<comment type="similarity">
    <text evidence="7 8">Belongs to the PINc/VapC protein family.</text>
</comment>
<keyword evidence="4 8" id="KW-0479">Metal-binding</keyword>
<accession>A0AAU8LZD9</accession>
<dbReference type="InterPro" id="IPR022907">
    <property type="entry name" value="VapC_family"/>
</dbReference>
<evidence type="ECO:0000256" key="1">
    <source>
        <dbReference type="ARBA" id="ARBA00001946"/>
    </source>
</evidence>
<feature type="binding site" evidence="8">
    <location>
        <position position="103"/>
    </location>
    <ligand>
        <name>Mg(2+)</name>
        <dbReference type="ChEBI" id="CHEBI:18420"/>
    </ligand>
</feature>
<gene>
    <name evidence="8" type="primary">vapC</name>
    <name evidence="10" type="ORF">Q3M24_06060</name>
</gene>
<protein>
    <recommendedName>
        <fullName evidence="8">Ribonuclease VapC</fullName>
        <shortName evidence="8">RNase VapC</shortName>
        <ecNumber evidence="8">3.1.-.-</ecNumber>
    </recommendedName>
    <alternativeName>
        <fullName evidence="8">Toxin VapC</fullName>
    </alternativeName>
</protein>
<dbReference type="CDD" id="cd18731">
    <property type="entry name" value="PIN_NgFitB-like"/>
    <property type="match status" value="1"/>
</dbReference>
<dbReference type="Pfam" id="PF01850">
    <property type="entry name" value="PIN"/>
    <property type="match status" value="1"/>
</dbReference>
<keyword evidence="5 8" id="KW-0378">Hydrolase</keyword>
<feature type="domain" description="PIN" evidence="9">
    <location>
        <begin position="2"/>
        <end position="127"/>
    </location>
</feature>
<evidence type="ECO:0000313" key="10">
    <source>
        <dbReference type="EMBL" id="XCN74310.1"/>
    </source>
</evidence>
<dbReference type="GO" id="GO:0004540">
    <property type="term" value="F:RNA nuclease activity"/>
    <property type="evidence" value="ECO:0007669"/>
    <property type="project" value="InterPro"/>
</dbReference>
<evidence type="ECO:0000256" key="6">
    <source>
        <dbReference type="ARBA" id="ARBA00022842"/>
    </source>
</evidence>
<dbReference type="EC" id="3.1.-.-" evidence="8"/>
<organism evidence="10">
    <name type="scientific">Candidatus Electrothrix aestuarii</name>
    <dbReference type="NCBI Taxonomy" id="3062594"/>
    <lineage>
        <taxon>Bacteria</taxon>
        <taxon>Pseudomonadati</taxon>
        <taxon>Thermodesulfobacteriota</taxon>
        <taxon>Desulfobulbia</taxon>
        <taxon>Desulfobulbales</taxon>
        <taxon>Desulfobulbaceae</taxon>
        <taxon>Candidatus Electrothrix</taxon>
    </lineage>
</organism>
<dbReference type="InterPro" id="IPR050556">
    <property type="entry name" value="Type_II_TA_system_RNase"/>
</dbReference>
<keyword evidence="3 8" id="KW-0540">Nuclease</keyword>
<sequence length="139" mass="15308">MILLDTNILSEPMRPSPNEQVISWLDEQIVTDLFICAVTKAEIELGIALLPEGRRKKALFSAAQELFSKFSERCLAFGEAEASIYAAIIADTRAKSETMSVEDAMIAAVALSYDFTLATRNIKDFKGIDDISLINPFAT</sequence>
<dbReference type="EMBL" id="CP159373">
    <property type="protein sequence ID" value="XCN74310.1"/>
    <property type="molecule type" value="Genomic_DNA"/>
</dbReference>
<evidence type="ECO:0000259" key="9">
    <source>
        <dbReference type="Pfam" id="PF01850"/>
    </source>
</evidence>
<dbReference type="PANTHER" id="PTHR33653">
    <property type="entry name" value="RIBONUCLEASE VAPC2"/>
    <property type="match status" value="1"/>
</dbReference>
<dbReference type="KEGG" id="eaj:Q3M24_06060"/>
<comment type="cofactor">
    <cofactor evidence="1 8">
        <name>Mg(2+)</name>
        <dbReference type="ChEBI" id="CHEBI:18420"/>
    </cofactor>
</comment>
<evidence type="ECO:0000256" key="2">
    <source>
        <dbReference type="ARBA" id="ARBA00022649"/>
    </source>
</evidence>
<keyword evidence="8" id="KW-0800">Toxin</keyword>
<evidence type="ECO:0000256" key="5">
    <source>
        <dbReference type="ARBA" id="ARBA00022801"/>
    </source>
</evidence>
<dbReference type="AlphaFoldDB" id="A0AAU8LZD9"/>
<dbReference type="HAMAP" id="MF_00265">
    <property type="entry name" value="VapC_Nob1"/>
    <property type="match status" value="1"/>
</dbReference>
<keyword evidence="2 8" id="KW-1277">Toxin-antitoxin system</keyword>
<evidence type="ECO:0000256" key="3">
    <source>
        <dbReference type="ARBA" id="ARBA00022722"/>
    </source>
</evidence>